<keyword evidence="2" id="KW-0472">Membrane</keyword>
<comment type="caution">
    <text evidence="3">The sequence shown here is derived from an EMBL/GenBank/DDBJ whole genome shotgun (WGS) entry which is preliminary data.</text>
</comment>
<proteinExistence type="predicted"/>
<dbReference type="EMBL" id="JAERSE020000002">
    <property type="protein sequence ID" value="MCA6067156.1"/>
    <property type="molecule type" value="Genomic_DNA"/>
</dbReference>
<evidence type="ECO:0000313" key="4">
    <source>
        <dbReference type="Proteomes" id="UP000618240"/>
    </source>
</evidence>
<protein>
    <recommendedName>
        <fullName evidence="5">Anti sigma-E protein RseA, N-terminal domain</fullName>
    </recommendedName>
</protein>
<feature type="transmembrane region" description="Helical" evidence="2">
    <location>
        <begin position="83"/>
        <end position="101"/>
    </location>
</feature>
<accession>A0ABS8A363</accession>
<evidence type="ECO:0000256" key="2">
    <source>
        <dbReference type="SAM" id="Phobius"/>
    </source>
</evidence>
<evidence type="ECO:0000313" key="3">
    <source>
        <dbReference type="EMBL" id="MCA6067156.1"/>
    </source>
</evidence>
<feature type="region of interest" description="Disordered" evidence="1">
    <location>
        <begin position="153"/>
        <end position="179"/>
    </location>
</feature>
<gene>
    <name evidence="3" type="ORF">JI747_008200</name>
</gene>
<sequence>MRNNDMKDFDLEKLKRENIYKVPENLFENIQKEVLSGINNFDLEKIERKNIYTVPEKLFENIQENVLNSVLSAKKAPIFKMNWAYAAAASLALIFGVTFVFNSDDSKGKENSQAAYAINNQEPKTESEIAYETLKSDLTSVENNNQTVVNQSSKETYVQDSGEEKTKPQTVKAASKHNEKQMNEYLESFTNSEISELASNSNQDVYLDLYN</sequence>
<dbReference type="Proteomes" id="UP000618240">
    <property type="component" value="Unassembled WGS sequence"/>
</dbReference>
<keyword evidence="4" id="KW-1185">Reference proteome</keyword>
<keyword evidence="2" id="KW-1133">Transmembrane helix</keyword>
<evidence type="ECO:0008006" key="5">
    <source>
        <dbReference type="Google" id="ProtNLM"/>
    </source>
</evidence>
<keyword evidence="2" id="KW-0812">Transmembrane</keyword>
<evidence type="ECO:0000256" key="1">
    <source>
        <dbReference type="SAM" id="MobiDB-lite"/>
    </source>
</evidence>
<dbReference type="RefSeq" id="WP_225687619.1">
    <property type="nucleotide sequence ID" value="NZ_JAERSE020000002.1"/>
</dbReference>
<reference evidence="3 4" key="1">
    <citation type="submission" date="2021-09" db="EMBL/GenBank/DDBJ databases">
        <title>Genome sequencing and assembly of Chryseobacterium sp. RG1.</title>
        <authorList>
            <person name="Chhetri G."/>
        </authorList>
    </citation>
    <scope>NUCLEOTIDE SEQUENCE [LARGE SCALE GENOMIC DNA]</scope>
    <source>
        <strain evidence="3 4">RG1</strain>
    </source>
</reference>
<organism evidence="3 4">
    <name type="scientific">Chryseobacterium tagetis</name>
    <dbReference type="NCBI Taxonomy" id="2801334"/>
    <lineage>
        <taxon>Bacteria</taxon>
        <taxon>Pseudomonadati</taxon>
        <taxon>Bacteroidota</taxon>
        <taxon>Flavobacteriia</taxon>
        <taxon>Flavobacteriales</taxon>
        <taxon>Weeksellaceae</taxon>
        <taxon>Chryseobacterium group</taxon>
        <taxon>Chryseobacterium</taxon>
    </lineage>
</organism>
<name>A0ABS8A363_9FLAO</name>